<dbReference type="SUPFAM" id="SSF103088">
    <property type="entry name" value="OmpA-like"/>
    <property type="match status" value="1"/>
</dbReference>
<dbReference type="Gene3D" id="3.30.1330.60">
    <property type="entry name" value="OmpA-like domain"/>
    <property type="match status" value="1"/>
</dbReference>
<dbReference type="GO" id="GO:0005886">
    <property type="term" value="C:plasma membrane"/>
    <property type="evidence" value="ECO:0007669"/>
    <property type="project" value="UniProtKB-SubCell"/>
</dbReference>
<keyword evidence="10" id="KW-0966">Cell projection</keyword>
<dbReference type="PANTHER" id="PTHR30329">
    <property type="entry name" value="STATOR ELEMENT OF FLAGELLAR MOTOR COMPLEX"/>
    <property type="match status" value="1"/>
</dbReference>
<evidence type="ECO:0000256" key="5">
    <source>
        <dbReference type="ARBA" id="ARBA00022989"/>
    </source>
</evidence>
<evidence type="ECO:0000313" key="11">
    <source>
        <dbReference type="Proteomes" id="UP001302316"/>
    </source>
</evidence>
<dbReference type="InterPro" id="IPR006665">
    <property type="entry name" value="OmpA-like"/>
</dbReference>
<dbReference type="RefSeq" id="WP_346049312.1">
    <property type="nucleotide sequence ID" value="NZ_JAYGII010000001.1"/>
</dbReference>
<feature type="domain" description="OmpA-like" evidence="9">
    <location>
        <begin position="143"/>
        <end position="266"/>
    </location>
</feature>
<comment type="subcellular location">
    <subcellularLocation>
        <location evidence="1">Cell membrane</location>
        <topology evidence="1">Single-pass membrane protein</topology>
    </subcellularLocation>
</comment>
<keyword evidence="3" id="KW-1003">Cell membrane</keyword>
<dbReference type="InterPro" id="IPR050330">
    <property type="entry name" value="Bact_OuterMem_StrucFunc"/>
</dbReference>
<dbReference type="AlphaFoldDB" id="A0AAP6JGD5"/>
<evidence type="ECO:0000256" key="4">
    <source>
        <dbReference type="ARBA" id="ARBA00022692"/>
    </source>
</evidence>
<dbReference type="NCBIfam" id="NF006541">
    <property type="entry name" value="PRK09038.1"/>
    <property type="match status" value="1"/>
</dbReference>
<dbReference type="CDD" id="cd07185">
    <property type="entry name" value="OmpA_C-like"/>
    <property type="match status" value="1"/>
</dbReference>
<keyword evidence="6 7" id="KW-0472">Membrane</keyword>
<evidence type="ECO:0000259" key="9">
    <source>
        <dbReference type="PROSITE" id="PS51123"/>
    </source>
</evidence>
<keyword evidence="4 8" id="KW-0812">Transmembrane</keyword>
<name>A0AAP6JGD5_9GAMM</name>
<dbReference type="Pfam" id="PF00691">
    <property type="entry name" value="OmpA"/>
    <property type="match status" value="1"/>
</dbReference>
<sequence>MARKKKEEEHINHEAWAIPYADMLVLLLAFFVVMYSISSVNEGKYRVLSSSLQAAFRGEPMRIQPVSFGERERGTADAVVDLDVMMDDPGMVHWEDEGIFLPSGMDDGFPAASESMREGLEQIADEMRDAMSALIDEDLVEIRGSEFYIEIEIKADILFPSGVAELSPSARPILGQVAEVLEPFPNPIQVEGHTDNVPIDTERFPSNWELSAGRAASVVHLFRDQGIEPMRLAVVGLGEHRPIASNETAEGRNRNRRVVLTVLADPRFQQRWFVEDGAEGEAAGFDDLGEELQLFEDDGDVAAEGED</sequence>
<dbReference type="Proteomes" id="UP001302316">
    <property type="component" value="Unassembled WGS sequence"/>
</dbReference>
<feature type="transmembrane region" description="Helical" evidence="8">
    <location>
        <begin position="20"/>
        <end position="37"/>
    </location>
</feature>
<organism evidence="10 11">
    <name type="scientific">Natronospira elongata</name>
    <dbReference type="NCBI Taxonomy" id="3110268"/>
    <lineage>
        <taxon>Bacteria</taxon>
        <taxon>Pseudomonadati</taxon>
        <taxon>Pseudomonadota</taxon>
        <taxon>Gammaproteobacteria</taxon>
        <taxon>Natronospirales</taxon>
        <taxon>Natronospiraceae</taxon>
        <taxon>Natronospira</taxon>
    </lineage>
</organism>
<dbReference type="InterPro" id="IPR025713">
    <property type="entry name" value="MotB-like_N_dom"/>
</dbReference>
<evidence type="ECO:0000256" key="2">
    <source>
        <dbReference type="ARBA" id="ARBA00008914"/>
    </source>
</evidence>
<keyword evidence="10" id="KW-0282">Flagellum</keyword>
<evidence type="ECO:0000256" key="3">
    <source>
        <dbReference type="ARBA" id="ARBA00022475"/>
    </source>
</evidence>
<reference evidence="10 11" key="1">
    <citation type="submission" date="2023-12" db="EMBL/GenBank/DDBJ databases">
        <title>Whole-genome sequencing of halo(alkali)philic microorganisms from hypersaline lakes.</title>
        <authorList>
            <person name="Sorokin D.Y."/>
            <person name="Merkel A.Y."/>
            <person name="Messina E."/>
            <person name="Yakimov M."/>
        </authorList>
    </citation>
    <scope>NUCLEOTIDE SEQUENCE [LARGE SCALE GENOMIC DNA]</scope>
    <source>
        <strain evidence="10 11">AB-CW1</strain>
    </source>
</reference>
<dbReference type="PROSITE" id="PS51123">
    <property type="entry name" value="OMPA_2"/>
    <property type="match status" value="1"/>
</dbReference>
<evidence type="ECO:0000256" key="1">
    <source>
        <dbReference type="ARBA" id="ARBA00004162"/>
    </source>
</evidence>
<comment type="similarity">
    <text evidence="2">Belongs to the MotB family.</text>
</comment>
<protein>
    <submittedName>
        <fullName evidence="10">Flagellar motor protein MotD</fullName>
    </submittedName>
</protein>
<evidence type="ECO:0000256" key="8">
    <source>
        <dbReference type="SAM" id="Phobius"/>
    </source>
</evidence>
<keyword evidence="11" id="KW-1185">Reference proteome</keyword>
<keyword evidence="5 8" id="KW-1133">Transmembrane helix</keyword>
<dbReference type="PANTHER" id="PTHR30329:SF20">
    <property type="entry name" value="EXPORTED PROTEIN"/>
    <property type="match status" value="1"/>
</dbReference>
<evidence type="ECO:0000313" key="10">
    <source>
        <dbReference type="EMBL" id="MEA5444279.1"/>
    </source>
</evidence>
<evidence type="ECO:0000256" key="7">
    <source>
        <dbReference type="PROSITE-ProRule" id="PRU00473"/>
    </source>
</evidence>
<dbReference type="InterPro" id="IPR036737">
    <property type="entry name" value="OmpA-like_sf"/>
</dbReference>
<gene>
    <name evidence="10" type="primary">motD</name>
    <name evidence="10" type="ORF">VCB98_00410</name>
</gene>
<comment type="caution">
    <text evidence="10">The sequence shown here is derived from an EMBL/GenBank/DDBJ whole genome shotgun (WGS) entry which is preliminary data.</text>
</comment>
<proteinExistence type="inferred from homology"/>
<dbReference type="Pfam" id="PF13677">
    <property type="entry name" value="MotB_plug"/>
    <property type="match status" value="1"/>
</dbReference>
<dbReference type="EMBL" id="JAYGII010000001">
    <property type="protein sequence ID" value="MEA5444279.1"/>
    <property type="molecule type" value="Genomic_DNA"/>
</dbReference>
<evidence type="ECO:0000256" key="6">
    <source>
        <dbReference type="ARBA" id="ARBA00023136"/>
    </source>
</evidence>
<keyword evidence="10" id="KW-0969">Cilium</keyword>
<accession>A0AAP6JGD5</accession>